<evidence type="ECO:0000313" key="2">
    <source>
        <dbReference type="EMBL" id="KAF2650583.1"/>
    </source>
</evidence>
<reference evidence="2" key="1">
    <citation type="journal article" date="2020" name="Stud. Mycol.">
        <title>101 Dothideomycetes genomes: a test case for predicting lifestyles and emergence of pathogens.</title>
        <authorList>
            <person name="Haridas S."/>
            <person name="Albert R."/>
            <person name="Binder M."/>
            <person name="Bloem J."/>
            <person name="Labutti K."/>
            <person name="Salamov A."/>
            <person name="Andreopoulos B."/>
            <person name="Baker S."/>
            <person name="Barry K."/>
            <person name="Bills G."/>
            <person name="Bluhm B."/>
            <person name="Cannon C."/>
            <person name="Castanera R."/>
            <person name="Culley D."/>
            <person name="Daum C."/>
            <person name="Ezra D."/>
            <person name="Gonzalez J."/>
            <person name="Henrissat B."/>
            <person name="Kuo A."/>
            <person name="Liang C."/>
            <person name="Lipzen A."/>
            <person name="Lutzoni F."/>
            <person name="Magnuson J."/>
            <person name="Mondo S."/>
            <person name="Nolan M."/>
            <person name="Ohm R."/>
            <person name="Pangilinan J."/>
            <person name="Park H.-J."/>
            <person name="Ramirez L."/>
            <person name="Alfaro M."/>
            <person name="Sun H."/>
            <person name="Tritt A."/>
            <person name="Yoshinaga Y."/>
            <person name="Zwiers L.-H."/>
            <person name="Turgeon B."/>
            <person name="Goodwin S."/>
            <person name="Spatafora J."/>
            <person name="Crous P."/>
            <person name="Grigoriev I."/>
        </authorList>
    </citation>
    <scope>NUCLEOTIDE SEQUENCE</scope>
    <source>
        <strain evidence="2">CBS 122681</strain>
    </source>
</reference>
<dbReference type="PANTHER" id="PTHR35186">
    <property type="entry name" value="ANK_REP_REGION DOMAIN-CONTAINING PROTEIN"/>
    <property type="match status" value="1"/>
</dbReference>
<dbReference type="AlphaFoldDB" id="A0A6A6SVF9"/>
<name>A0A6A6SVF9_9PLEO</name>
<dbReference type="PANTHER" id="PTHR35186:SF4">
    <property type="entry name" value="PRION-INHIBITION AND PROPAGATION HELO DOMAIN-CONTAINING PROTEIN"/>
    <property type="match status" value="1"/>
</dbReference>
<protein>
    <recommendedName>
        <fullName evidence="1">DUF7580 domain-containing protein</fullName>
    </recommendedName>
</protein>
<evidence type="ECO:0000313" key="3">
    <source>
        <dbReference type="Proteomes" id="UP000799324"/>
    </source>
</evidence>
<dbReference type="Pfam" id="PF24476">
    <property type="entry name" value="DUF7580"/>
    <property type="match status" value="1"/>
</dbReference>
<dbReference type="Proteomes" id="UP000799324">
    <property type="component" value="Unassembled WGS sequence"/>
</dbReference>
<organism evidence="2 3">
    <name type="scientific">Lophiostoma macrostomum CBS 122681</name>
    <dbReference type="NCBI Taxonomy" id="1314788"/>
    <lineage>
        <taxon>Eukaryota</taxon>
        <taxon>Fungi</taxon>
        <taxon>Dikarya</taxon>
        <taxon>Ascomycota</taxon>
        <taxon>Pezizomycotina</taxon>
        <taxon>Dothideomycetes</taxon>
        <taxon>Pleosporomycetidae</taxon>
        <taxon>Pleosporales</taxon>
        <taxon>Lophiostomataceae</taxon>
        <taxon>Lophiostoma</taxon>
    </lineage>
</organism>
<accession>A0A6A6SVF9</accession>
<feature type="domain" description="DUF7580" evidence="1">
    <location>
        <begin position="430"/>
        <end position="590"/>
    </location>
</feature>
<dbReference type="EMBL" id="MU004450">
    <property type="protein sequence ID" value="KAF2650583.1"/>
    <property type="molecule type" value="Genomic_DNA"/>
</dbReference>
<sequence>MEAAGLAFGVVPVVITTARAYRTLTERLYTLRHRHRVARRLWLKFRFIQARIRDAFQHFLSPVLQQNDPWQLMQDNALTAKQQEVIAAHINQSLGAHSAAVFVESCKEISTIFEEVRSSLTNIEILASADEGNSRLNLESSKKALDVTLHESRYEKQLEELRTWVGELSYLLSTNGNHPKKDPSITPKPLLPLPSSLTAINEASRQLGQGLEKSWTCLNTTHSSHKAALWFDAQLDTDDSVHMNVAISCQPHASRNPPISSQEPQSVPERQMWLHIRSVSPNVAESNPLQYKRAKISSAISTTVTRNTTTASSHKGDQGGEINSAAGCSSLTTTLPPMIQDHVLGARRNLEGVPSVCCYLCAINFSRLPHGFECCRSYIGTARGYLGMTGGYKHLIINHGGPNAAQQSSPSLAKDSRSVMGYLSHMTTLQQLKTACELTTGLLKFSHTPWLEEDWSLSDISYLASSSFDHTTLHVSKRLQKKPPEIGAPEAVATLARELQTLLGIRNASLASLGHALLELAYRKPLKTLRQPDDPHNAVAARRLIDGIDTIFGMKYRRIVRKCLEADFVVDCTDLSDGRLRTAVYNDVALELDGLAKDFEQIMQLAQ</sequence>
<proteinExistence type="predicted"/>
<evidence type="ECO:0000259" key="1">
    <source>
        <dbReference type="Pfam" id="PF24476"/>
    </source>
</evidence>
<gene>
    <name evidence="2" type="ORF">K491DRAFT_782505</name>
</gene>
<keyword evidence="3" id="KW-1185">Reference proteome</keyword>
<dbReference type="OrthoDB" id="5331891at2759"/>
<dbReference type="InterPro" id="IPR056002">
    <property type="entry name" value="DUF7580"/>
</dbReference>